<evidence type="ECO:0000313" key="2">
    <source>
        <dbReference type="EMBL" id="CBH98355.1"/>
    </source>
</evidence>
<dbReference type="EMBL" id="CABM01000051">
    <property type="protein sequence ID" value="CBH98355.1"/>
    <property type="molecule type" value="Genomic_DNA"/>
</dbReference>
<feature type="region of interest" description="Disordered" evidence="1">
    <location>
        <begin position="1"/>
        <end position="28"/>
    </location>
</feature>
<organism evidence="2">
    <name type="scientific">mine drainage metagenome</name>
    <dbReference type="NCBI Taxonomy" id="410659"/>
    <lineage>
        <taxon>unclassified sequences</taxon>
        <taxon>metagenomes</taxon>
        <taxon>ecological metagenomes</taxon>
    </lineage>
</organism>
<dbReference type="AlphaFoldDB" id="E6PTU8"/>
<name>E6PTU8_9ZZZZ</name>
<evidence type="ECO:0000256" key="1">
    <source>
        <dbReference type="SAM" id="MobiDB-lite"/>
    </source>
</evidence>
<gene>
    <name evidence="2" type="ORF">CARN2_3832</name>
</gene>
<sequence>MGRHAVDNDDPASAAALQVGDGGTDGVERAENLDTELLHSNPVASVEDAAGSADTRVRDDAIKAAELLRRAVNGCGNDLGVPDVGGVEQQPAVTERGMCAQRVLQRRSIPA</sequence>
<proteinExistence type="predicted"/>
<protein>
    <submittedName>
        <fullName evidence="2">Uncharacterized protein</fullName>
    </submittedName>
</protein>
<comment type="caution">
    <text evidence="2">The sequence shown here is derived from an EMBL/GenBank/DDBJ whole genome shotgun (WGS) entry which is preliminary data.</text>
</comment>
<accession>E6PTU8</accession>
<reference evidence="2" key="1">
    <citation type="submission" date="2009-10" db="EMBL/GenBank/DDBJ databases">
        <title>Diversity of trophic interactions inside an arsenic-rich microbial ecosystem.</title>
        <authorList>
            <person name="Bertin P.N."/>
            <person name="Heinrich-Salmeron A."/>
            <person name="Pelletier E."/>
            <person name="Goulhen-Chollet F."/>
            <person name="Arsene-Ploetze F."/>
            <person name="Gallien S."/>
            <person name="Calteau A."/>
            <person name="Vallenet D."/>
            <person name="Casiot C."/>
            <person name="Chane-Woon-Ming B."/>
            <person name="Giloteaux L."/>
            <person name="Barakat M."/>
            <person name="Bonnefoy V."/>
            <person name="Bruneel O."/>
            <person name="Chandler M."/>
            <person name="Cleiss J."/>
            <person name="Duran R."/>
            <person name="Elbaz-Poulichet F."/>
            <person name="Fonknechten N."/>
            <person name="Lauga B."/>
            <person name="Mornico D."/>
            <person name="Ortet P."/>
            <person name="Schaeffer C."/>
            <person name="Siguier P."/>
            <person name="Alexander Thil Smith A."/>
            <person name="Van Dorsselaer A."/>
            <person name="Weissenbach J."/>
            <person name="Medigue C."/>
            <person name="Le Paslier D."/>
        </authorList>
    </citation>
    <scope>NUCLEOTIDE SEQUENCE</scope>
</reference>